<comment type="caution">
    <text evidence="1">The sequence shown here is derived from an EMBL/GenBank/DDBJ whole genome shotgun (WGS) entry which is preliminary data.</text>
</comment>
<evidence type="ECO:0008006" key="2">
    <source>
        <dbReference type="Google" id="ProtNLM"/>
    </source>
</evidence>
<evidence type="ECO:0000313" key="1">
    <source>
        <dbReference type="EMBL" id="GAG36827.1"/>
    </source>
</evidence>
<gene>
    <name evidence="1" type="ORF">S01H1_74429</name>
</gene>
<dbReference type="GO" id="GO:0043565">
    <property type="term" value="F:sequence-specific DNA binding"/>
    <property type="evidence" value="ECO:0007669"/>
    <property type="project" value="InterPro"/>
</dbReference>
<dbReference type="Pfam" id="PF01527">
    <property type="entry name" value="HTH_Tnp_1"/>
    <property type="match status" value="1"/>
</dbReference>
<sequence length="113" mass="13065">MPKIPKEIKERKKEAFLESLDGGVSISDACKAANISRNTIWEWRKKSKRFDNKVNSIIDSRTQSVEDALFSSAVKGNVAAQIFWLKNRAKERWKDKFEYDIPGDINVKVKFTE</sequence>
<proteinExistence type="predicted"/>
<dbReference type="SUPFAM" id="SSF48295">
    <property type="entry name" value="TrpR-like"/>
    <property type="match status" value="1"/>
</dbReference>
<dbReference type="InterPro" id="IPR002514">
    <property type="entry name" value="Transposase_8"/>
</dbReference>
<organism evidence="1">
    <name type="scientific">marine sediment metagenome</name>
    <dbReference type="NCBI Taxonomy" id="412755"/>
    <lineage>
        <taxon>unclassified sequences</taxon>
        <taxon>metagenomes</taxon>
        <taxon>ecological metagenomes</taxon>
    </lineage>
</organism>
<reference evidence="1" key="1">
    <citation type="journal article" date="2014" name="Front. Microbiol.">
        <title>High frequency of phylogenetically diverse reductive dehalogenase-homologous genes in deep subseafloor sedimentary metagenomes.</title>
        <authorList>
            <person name="Kawai M."/>
            <person name="Futagami T."/>
            <person name="Toyoda A."/>
            <person name="Takaki Y."/>
            <person name="Nishi S."/>
            <person name="Hori S."/>
            <person name="Arai W."/>
            <person name="Tsubouchi T."/>
            <person name="Morono Y."/>
            <person name="Uchiyama I."/>
            <person name="Ito T."/>
            <person name="Fujiyama A."/>
            <person name="Inagaki F."/>
            <person name="Takami H."/>
        </authorList>
    </citation>
    <scope>NUCLEOTIDE SEQUENCE</scope>
    <source>
        <strain evidence="1">Expedition CK06-06</strain>
    </source>
</reference>
<dbReference type="Gene3D" id="1.10.10.60">
    <property type="entry name" value="Homeodomain-like"/>
    <property type="match status" value="1"/>
</dbReference>
<dbReference type="EMBL" id="BARS01049796">
    <property type="protein sequence ID" value="GAG36827.1"/>
    <property type="molecule type" value="Genomic_DNA"/>
</dbReference>
<protein>
    <recommendedName>
        <fullName evidence="2">Homeodomain phBC6A51-type domain-containing protein</fullName>
    </recommendedName>
</protein>
<accession>X0XNA7</accession>
<dbReference type="GO" id="GO:0004803">
    <property type="term" value="F:transposase activity"/>
    <property type="evidence" value="ECO:0007669"/>
    <property type="project" value="InterPro"/>
</dbReference>
<dbReference type="InterPro" id="IPR010921">
    <property type="entry name" value="Trp_repressor/repl_initiator"/>
</dbReference>
<dbReference type="AlphaFoldDB" id="X0XNA7"/>
<dbReference type="GO" id="GO:0006313">
    <property type="term" value="P:DNA transposition"/>
    <property type="evidence" value="ECO:0007669"/>
    <property type="project" value="InterPro"/>
</dbReference>
<name>X0XNA7_9ZZZZ</name>